<dbReference type="Pfam" id="PF05222">
    <property type="entry name" value="AlaDh_PNT_N"/>
    <property type="match status" value="1"/>
</dbReference>
<comment type="caution">
    <text evidence="4">The sequence shown here is derived from an EMBL/GenBank/DDBJ whole genome shotgun (WGS) entry which is preliminary data.</text>
</comment>
<dbReference type="PANTHER" id="PTHR42795">
    <property type="entry name" value="ALANINE DEHYDROGENASE"/>
    <property type="match status" value="1"/>
</dbReference>
<sequence>MVQLTVGVMAQSLKENEHRLPLHPRHIHRIPEQLRPGILLERGYGQRFGVADDQLERFVGGFRTRAELVEECDVILAPKPLLDDISALRVGQVLWGWPHCVQDAELTQVAIDRQLTLIAFEAMNHWNKDGSFNLHVFHKNNELAGYASVLHAFQLAGISGDYGPHRRAVVIGFGATARGAVTALNALGVGEVDVLTHRQKAAVASPIHSATIVHFDTDDTKARASHAVTDDGPVALGEFLTEHDIVVNCVLQDTDAPLTFMTEDDLKRMTPGSLVIDVSCDEGMGFSWARPTTFDDPTFVVGDHVLYYAVDHSPSYLWDAATWEISEALLPFLPVVMAGPEAWEATPTIRRAIEIRDGVVQNPAILSFQGRSPLHPHLPLAT</sequence>
<dbReference type="SMART" id="SM01002">
    <property type="entry name" value="AlaDh_PNT_C"/>
    <property type="match status" value="1"/>
</dbReference>
<evidence type="ECO:0000259" key="3">
    <source>
        <dbReference type="SMART" id="SM01003"/>
    </source>
</evidence>
<reference evidence="5" key="1">
    <citation type="journal article" date="2019" name="Int. J. Syst. Evol. Microbiol.">
        <title>The Global Catalogue of Microorganisms (GCM) 10K type strain sequencing project: providing services to taxonomists for standard genome sequencing and annotation.</title>
        <authorList>
            <consortium name="The Broad Institute Genomics Platform"/>
            <consortium name="The Broad Institute Genome Sequencing Center for Infectious Disease"/>
            <person name="Wu L."/>
            <person name="Ma J."/>
        </authorList>
    </citation>
    <scope>NUCLEOTIDE SEQUENCE [LARGE SCALE GENOMIC DNA]</scope>
    <source>
        <strain evidence="5">JCM 17125</strain>
    </source>
</reference>
<dbReference type="InterPro" id="IPR036291">
    <property type="entry name" value="NAD(P)-bd_dom_sf"/>
</dbReference>
<keyword evidence="1" id="KW-0560">Oxidoreductase</keyword>
<dbReference type="RefSeq" id="WP_344944133.1">
    <property type="nucleotide sequence ID" value="NZ_BAABDC010000002.1"/>
</dbReference>
<dbReference type="PANTHER" id="PTHR42795:SF1">
    <property type="entry name" value="ALANINE DEHYDROGENASE"/>
    <property type="match status" value="1"/>
</dbReference>
<gene>
    <name evidence="4" type="ORF">GCM10022399_16270</name>
</gene>
<dbReference type="InterPro" id="IPR046951">
    <property type="entry name" value="CEOS"/>
</dbReference>
<protein>
    <submittedName>
        <fullName evidence="4">N(5)-(Carboxyethyl)ornithine synthase</fullName>
    </submittedName>
</protein>
<dbReference type="CDD" id="cd12181">
    <property type="entry name" value="ceo_syn"/>
    <property type="match status" value="1"/>
</dbReference>
<feature type="domain" description="Alanine dehydrogenase/pyridine nucleotide transhydrogenase NAD(H)-binding" evidence="2">
    <location>
        <begin position="147"/>
        <end position="309"/>
    </location>
</feature>
<dbReference type="EMBL" id="BAABDC010000002">
    <property type="protein sequence ID" value="GAA3700524.1"/>
    <property type="molecule type" value="Genomic_DNA"/>
</dbReference>
<accession>A0ABP7D7L2</accession>
<dbReference type="InterPro" id="IPR007698">
    <property type="entry name" value="AlaDH/PNT_NAD(H)-bd"/>
</dbReference>
<evidence type="ECO:0000313" key="4">
    <source>
        <dbReference type="EMBL" id="GAA3700524.1"/>
    </source>
</evidence>
<dbReference type="Proteomes" id="UP001501468">
    <property type="component" value="Unassembled WGS sequence"/>
</dbReference>
<name>A0ABP7D7L2_9MICO</name>
<feature type="domain" description="Alanine dehydrogenase/pyridine nucleotide transhydrogenase N-terminal" evidence="3">
    <location>
        <begin position="7"/>
        <end position="144"/>
    </location>
</feature>
<organism evidence="4 5">
    <name type="scientific">Terrabacter ginsenosidimutans</name>
    <dbReference type="NCBI Taxonomy" id="490575"/>
    <lineage>
        <taxon>Bacteria</taxon>
        <taxon>Bacillati</taxon>
        <taxon>Actinomycetota</taxon>
        <taxon>Actinomycetes</taxon>
        <taxon>Micrococcales</taxon>
        <taxon>Intrasporangiaceae</taxon>
        <taxon>Terrabacter</taxon>
    </lineage>
</organism>
<evidence type="ECO:0000259" key="2">
    <source>
        <dbReference type="SMART" id="SM01002"/>
    </source>
</evidence>
<keyword evidence="5" id="KW-1185">Reference proteome</keyword>
<dbReference type="Pfam" id="PF01262">
    <property type="entry name" value="AlaDh_PNT_C"/>
    <property type="match status" value="1"/>
</dbReference>
<dbReference type="InterPro" id="IPR007886">
    <property type="entry name" value="AlaDH/PNT_N"/>
</dbReference>
<dbReference type="Gene3D" id="3.40.50.720">
    <property type="entry name" value="NAD(P)-binding Rossmann-like Domain"/>
    <property type="match status" value="2"/>
</dbReference>
<dbReference type="SUPFAM" id="SSF51735">
    <property type="entry name" value="NAD(P)-binding Rossmann-fold domains"/>
    <property type="match status" value="1"/>
</dbReference>
<dbReference type="SMART" id="SM01003">
    <property type="entry name" value="AlaDh_PNT_N"/>
    <property type="match status" value="1"/>
</dbReference>
<proteinExistence type="predicted"/>
<evidence type="ECO:0000313" key="5">
    <source>
        <dbReference type="Proteomes" id="UP001501468"/>
    </source>
</evidence>
<evidence type="ECO:0000256" key="1">
    <source>
        <dbReference type="ARBA" id="ARBA00023002"/>
    </source>
</evidence>
<dbReference type="SUPFAM" id="SSF52283">
    <property type="entry name" value="Formate/glycerate dehydrogenase catalytic domain-like"/>
    <property type="match status" value="1"/>
</dbReference>